<evidence type="ECO:0000256" key="1">
    <source>
        <dbReference type="SAM" id="MobiDB-lite"/>
    </source>
</evidence>
<keyword evidence="3" id="KW-1185">Reference proteome</keyword>
<name>A0ABQ8UJ54_9EUKA</name>
<accession>A0ABQ8UJ54</accession>
<feature type="region of interest" description="Disordered" evidence="1">
    <location>
        <begin position="164"/>
        <end position="210"/>
    </location>
</feature>
<organism evidence="2 3">
    <name type="scientific">Paratrimastix pyriformis</name>
    <dbReference type="NCBI Taxonomy" id="342808"/>
    <lineage>
        <taxon>Eukaryota</taxon>
        <taxon>Metamonada</taxon>
        <taxon>Preaxostyla</taxon>
        <taxon>Paratrimastigidae</taxon>
        <taxon>Paratrimastix</taxon>
    </lineage>
</organism>
<reference evidence="2" key="1">
    <citation type="journal article" date="2022" name="bioRxiv">
        <title>Genomics of Preaxostyla Flagellates Illuminates Evolutionary Transitions and the Path Towards Mitochondrial Loss.</title>
        <authorList>
            <person name="Novak L.V.F."/>
            <person name="Treitli S.C."/>
            <person name="Pyrih J."/>
            <person name="Halakuc P."/>
            <person name="Pipaliya S.V."/>
            <person name="Vacek V."/>
            <person name="Brzon O."/>
            <person name="Soukal P."/>
            <person name="Eme L."/>
            <person name="Dacks J.B."/>
            <person name="Karnkowska A."/>
            <person name="Elias M."/>
            <person name="Hampl V."/>
        </authorList>
    </citation>
    <scope>NUCLEOTIDE SEQUENCE</scope>
    <source>
        <strain evidence="2">RCP-MX</strain>
    </source>
</reference>
<dbReference type="EMBL" id="JAPMOS010000032">
    <property type="protein sequence ID" value="KAJ4458253.1"/>
    <property type="molecule type" value="Genomic_DNA"/>
</dbReference>
<comment type="caution">
    <text evidence="2">The sequence shown here is derived from an EMBL/GenBank/DDBJ whole genome shotgun (WGS) entry which is preliminary data.</text>
</comment>
<evidence type="ECO:0000313" key="2">
    <source>
        <dbReference type="EMBL" id="KAJ4458253.1"/>
    </source>
</evidence>
<sequence>MEEEEPELISRAEAEAGEGRGPFTAAPSHPATSNDRHRIPPLPPFDFELFETLTTPNRPQVPLLPKEKYLFHARVLKPIPKDDETSRTRVLYITNRFIRKLVMTPSNGYLPPVTSAKQDPAHWRLDYHDILSIEPDPTHPAGLLIICALQHTSAIGALTRTGSLGTLSPRSTSPVTTRPCTPIRGSSASSLPAPLPASPLSTPTRPAERPATPIIHRHSLSVGMSTAPATPRHQHTLSIMAGPTTTDEPSALVDSTPPVPPPSQAEPPSAEGKGDDDTGDKKRKDITPAVDVDPPADEALQCALDEEQSVRWEEAQPMQGRVHRFCFQNGDDRDLMLILLTRLCREAWQDVFEGDLLKPTPGEIYQYHIPVIKLNHTGGEDPRVLMVSTEHVWLLVLRGAEVKSTKACFPFSALEYMTLSKEHPAHFTLKFASGGKKGLKCLFNFVAPSAHLRENMSDILSLSSFDLIAFFDTG</sequence>
<feature type="compositionally biased region" description="Polar residues" evidence="1">
    <location>
        <begin position="164"/>
        <end position="179"/>
    </location>
</feature>
<dbReference type="Proteomes" id="UP001141327">
    <property type="component" value="Unassembled WGS sequence"/>
</dbReference>
<feature type="region of interest" description="Disordered" evidence="1">
    <location>
        <begin position="240"/>
        <end position="296"/>
    </location>
</feature>
<gene>
    <name evidence="2" type="ORF">PAPYR_6073</name>
</gene>
<protein>
    <submittedName>
        <fullName evidence="2">Uncharacterized protein</fullName>
    </submittedName>
</protein>
<feature type="compositionally biased region" description="Basic and acidic residues" evidence="1">
    <location>
        <begin position="272"/>
        <end position="286"/>
    </location>
</feature>
<feature type="compositionally biased region" description="Low complexity" evidence="1">
    <location>
        <begin position="186"/>
        <end position="210"/>
    </location>
</feature>
<evidence type="ECO:0000313" key="3">
    <source>
        <dbReference type="Proteomes" id="UP001141327"/>
    </source>
</evidence>
<feature type="compositionally biased region" description="Basic and acidic residues" evidence="1">
    <location>
        <begin position="8"/>
        <end position="18"/>
    </location>
</feature>
<proteinExistence type="predicted"/>
<feature type="region of interest" description="Disordered" evidence="1">
    <location>
        <begin position="1"/>
        <end position="40"/>
    </location>
</feature>